<feature type="domain" description="CusB-like beta-barrel" evidence="5">
    <location>
        <begin position="217"/>
        <end position="287"/>
    </location>
</feature>
<feature type="signal peptide" evidence="4">
    <location>
        <begin position="1"/>
        <end position="19"/>
    </location>
</feature>
<dbReference type="Pfam" id="PF25954">
    <property type="entry name" value="Beta-barrel_RND_2"/>
    <property type="match status" value="1"/>
</dbReference>
<evidence type="ECO:0000256" key="1">
    <source>
        <dbReference type="ARBA" id="ARBA00009477"/>
    </source>
</evidence>
<dbReference type="Gene3D" id="2.40.50.100">
    <property type="match status" value="1"/>
</dbReference>
<sequence>MKYLVRHALVALVTSAMLAACSGGNGSADSAQEVDQESSLAGLEIKTAKATAATDIPVATVPGQINLPPQARVAVTAPFPGAAVKIYVIEGQAVRRGQSLALVRAVEPLRIRGDLARARAEADVAIARAKRLEQLAREGVIAGARADEARAQARQAQANLTQARGLATLAGSGPDGTITLRAPIGGRVSHVGIETGGAVDTMTAPFVIENTGAYQIDLQLPERLARRVKPGMPIQARVNTDGSGAIAVSGEVISVAPSIDPATRSIMAKASIGAAPGVVAGRNVSVNISDTASGNVSGVTVPASALVRLDDKDTVFVKGVKGFLPRAVKLAARTGDTVVIEKGLQAGEEVATSSTAELKAMAAK</sequence>
<evidence type="ECO:0000313" key="8">
    <source>
        <dbReference type="Proteomes" id="UP000439780"/>
    </source>
</evidence>
<keyword evidence="8" id="KW-1185">Reference proteome</keyword>
<evidence type="ECO:0000313" key="7">
    <source>
        <dbReference type="EMBL" id="MXP30038.1"/>
    </source>
</evidence>
<organism evidence="7 8">
    <name type="scientific">Qipengyuania algicida</name>
    <dbReference type="NCBI Taxonomy" id="1836209"/>
    <lineage>
        <taxon>Bacteria</taxon>
        <taxon>Pseudomonadati</taxon>
        <taxon>Pseudomonadota</taxon>
        <taxon>Alphaproteobacteria</taxon>
        <taxon>Sphingomonadales</taxon>
        <taxon>Erythrobacteraceae</taxon>
        <taxon>Qipengyuania</taxon>
    </lineage>
</organism>
<gene>
    <name evidence="7" type="ORF">GRI58_14605</name>
</gene>
<proteinExistence type="inferred from homology"/>
<reference evidence="7 8" key="1">
    <citation type="submission" date="2019-12" db="EMBL/GenBank/DDBJ databases">
        <title>Genomic-based taxomic classification of the family Erythrobacteraceae.</title>
        <authorList>
            <person name="Xu L."/>
        </authorList>
    </citation>
    <scope>NUCLEOTIDE SEQUENCE [LARGE SCALE GENOMIC DNA]</scope>
    <source>
        <strain evidence="7 8">KEMB 9005-328</strain>
    </source>
</reference>
<dbReference type="GO" id="GO:0022857">
    <property type="term" value="F:transmembrane transporter activity"/>
    <property type="evidence" value="ECO:0007669"/>
    <property type="project" value="InterPro"/>
</dbReference>
<keyword evidence="2" id="KW-0813">Transport</keyword>
<evidence type="ECO:0000256" key="2">
    <source>
        <dbReference type="ARBA" id="ARBA00022448"/>
    </source>
</evidence>
<accession>A0A845AT47</accession>
<dbReference type="AlphaFoldDB" id="A0A845AT47"/>
<dbReference type="GO" id="GO:0030288">
    <property type="term" value="C:outer membrane-bounded periplasmic space"/>
    <property type="evidence" value="ECO:0007669"/>
    <property type="project" value="TreeGrafter"/>
</dbReference>
<dbReference type="SUPFAM" id="SSF111369">
    <property type="entry name" value="HlyD-like secretion proteins"/>
    <property type="match status" value="1"/>
</dbReference>
<protein>
    <submittedName>
        <fullName evidence="7">Efflux RND transporter periplasmic adaptor subunit</fullName>
    </submittedName>
</protein>
<dbReference type="Proteomes" id="UP000439780">
    <property type="component" value="Unassembled WGS sequence"/>
</dbReference>
<dbReference type="Gene3D" id="2.40.30.170">
    <property type="match status" value="1"/>
</dbReference>
<dbReference type="GO" id="GO:0060003">
    <property type="term" value="P:copper ion export"/>
    <property type="evidence" value="ECO:0007669"/>
    <property type="project" value="TreeGrafter"/>
</dbReference>
<comment type="caution">
    <text evidence="7">The sequence shown here is derived from an EMBL/GenBank/DDBJ whole genome shotgun (WGS) entry which is preliminary data.</text>
</comment>
<name>A0A845AT47_9SPHN</name>
<evidence type="ECO:0000256" key="3">
    <source>
        <dbReference type="SAM" id="Coils"/>
    </source>
</evidence>
<dbReference type="OrthoDB" id="7616937at2"/>
<dbReference type="InterPro" id="IPR058649">
    <property type="entry name" value="CzcB_C"/>
</dbReference>
<dbReference type="PROSITE" id="PS51257">
    <property type="entry name" value="PROKAR_LIPOPROTEIN"/>
    <property type="match status" value="1"/>
</dbReference>
<dbReference type="Pfam" id="PF25975">
    <property type="entry name" value="CzcB_C"/>
    <property type="match status" value="1"/>
</dbReference>
<feature type="coiled-coil region" evidence="3">
    <location>
        <begin position="115"/>
        <end position="166"/>
    </location>
</feature>
<dbReference type="InterPro" id="IPR051909">
    <property type="entry name" value="MFP_Cation_Efflux"/>
</dbReference>
<keyword evidence="4" id="KW-0732">Signal</keyword>
<dbReference type="GO" id="GO:0015679">
    <property type="term" value="P:plasma membrane copper ion transport"/>
    <property type="evidence" value="ECO:0007669"/>
    <property type="project" value="TreeGrafter"/>
</dbReference>
<dbReference type="NCBIfam" id="TIGR01730">
    <property type="entry name" value="RND_mfp"/>
    <property type="match status" value="1"/>
</dbReference>
<evidence type="ECO:0000256" key="4">
    <source>
        <dbReference type="SAM" id="SignalP"/>
    </source>
</evidence>
<comment type="similarity">
    <text evidence="1">Belongs to the membrane fusion protein (MFP) (TC 8.A.1) family.</text>
</comment>
<dbReference type="InterPro" id="IPR006143">
    <property type="entry name" value="RND_pump_MFP"/>
</dbReference>
<dbReference type="GO" id="GO:0046914">
    <property type="term" value="F:transition metal ion binding"/>
    <property type="evidence" value="ECO:0007669"/>
    <property type="project" value="TreeGrafter"/>
</dbReference>
<dbReference type="GO" id="GO:0016020">
    <property type="term" value="C:membrane"/>
    <property type="evidence" value="ECO:0007669"/>
    <property type="project" value="InterPro"/>
</dbReference>
<evidence type="ECO:0000259" key="5">
    <source>
        <dbReference type="Pfam" id="PF25954"/>
    </source>
</evidence>
<dbReference type="InterPro" id="IPR058792">
    <property type="entry name" value="Beta-barrel_RND_2"/>
</dbReference>
<dbReference type="EMBL" id="WTYA01000014">
    <property type="protein sequence ID" value="MXP30038.1"/>
    <property type="molecule type" value="Genomic_DNA"/>
</dbReference>
<dbReference type="PANTHER" id="PTHR30097:SF4">
    <property type="entry name" value="SLR6042 PROTEIN"/>
    <property type="match status" value="1"/>
</dbReference>
<keyword evidence="3" id="KW-0175">Coiled coil</keyword>
<dbReference type="PANTHER" id="PTHR30097">
    <property type="entry name" value="CATION EFFLUX SYSTEM PROTEIN CUSB"/>
    <property type="match status" value="1"/>
</dbReference>
<feature type="chain" id="PRO_5032470338" evidence="4">
    <location>
        <begin position="20"/>
        <end position="364"/>
    </location>
</feature>
<evidence type="ECO:0000259" key="6">
    <source>
        <dbReference type="Pfam" id="PF25975"/>
    </source>
</evidence>
<dbReference type="Gene3D" id="1.10.287.470">
    <property type="entry name" value="Helix hairpin bin"/>
    <property type="match status" value="1"/>
</dbReference>
<dbReference type="Gene3D" id="2.40.420.20">
    <property type="match status" value="1"/>
</dbReference>
<feature type="domain" description="CzcB-like C-terminal circularly permuted SH3-like" evidence="6">
    <location>
        <begin position="299"/>
        <end position="355"/>
    </location>
</feature>